<organism evidence="1 2">
    <name type="scientific">Gardnerella greenwoodii</name>
    <dbReference type="NCBI Taxonomy" id="2914925"/>
    <lineage>
        <taxon>Bacteria</taxon>
        <taxon>Bacillati</taxon>
        <taxon>Actinomycetota</taxon>
        <taxon>Actinomycetes</taxon>
        <taxon>Bifidobacteriales</taxon>
        <taxon>Bifidobacteriaceae</taxon>
        <taxon>Gardnerella</taxon>
    </lineage>
</organism>
<gene>
    <name evidence="1" type="ORF">CJ216_03490</name>
</gene>
<reference evidence="1 2" key="1">
    <citation type="submission" date="2017-09" db="EMBL/GenBank/DDBJ databases">
        <title>Bacterial strain isolated from the female urinary microbiota.</title>
        <authorList>
            <person name="Thomas-White K."/>
            <person name="Kumar N."/>
            <person name="Forster S."/>
            <person name="Putonti C."/>
            <person name="Lawley T."/>
            <person name="Wolfe A.J."/>
        </authorList>
    </citation>
    <scope>NUCLEOTIDE SEQUENCE [LARGE SCALE GENOMIC DNA]</scope>
    <source>
        <strain evidence="1 2">UMB1686</strain>
    </source>
</reference>
<evidence type="ECO:0000313" key="2">
    <source>
        <dbReference type="Proteomes" id="UP000235771"/>
    </source>
</evidence>
<keyword evidence="2" id="KW-1185">Reference proteome</keyword>
<evidence type="ECO:0000313" key="1">
    <source>
        <dbReference type="EMBL" id="PMC43154.1"/>
    </source>
</evidence>
<dbReference type="EMBL" id="PNGV01000001">
    <property type="protein sequence ID" value="PMC43154.1"/>
    <property type="molecule type" value="Genomic_DNA"/>
</dbReference>
<name>A0A2N6RYF6_9BIFI</name>
<accession>A0A2N6RYF6</accession>
<sequence length="78" mass="8845">MFFPNGKKNKTADCTVRRRGMLAQSANTAQPAEYLIIARRLKSRAQRVYSFNRPADCNSEELRRIMQPAALHPSCGYA</sequence>
<dbReference type="AlphaFoldDB" id="A0A2N6RYF6"/>
<protein>
    <submittedName>
        <fullName evidence="1">Uncharacterized protein</fullName>
    </submittedName>
</protein>
<proteinExistence type="predicted"/>
<dbReference type="Proteomes" id="UP000235771">
    <property type="component" value="Unassembled WGS sequence"/>
</dbReference>
<comment type="caution">
    <text evidence="1">The sequence shown here is derived from an EMBL/GenBank/DDBJ whole genome shotgun (WGS) entry which is preliminary data.</text>
</comment>